<evidence type="ECO:0000313" key="2">
    <source>
        <dbReference type="EMBL" id="ERM00179.1"/>
    </source>
</evidence>
<dbReference type="Gene3D" id="1.20.120.1630">
    <property type="match status" value="1"/>
</dbReference>
<dbReference type="InterPro" id="IPR010721">
    <property type="entry name" value="UstE-like"/>
</dbReference>
<feature type="transmembrane region" description="Helical" evidence="1">
    <location>
        <begin position="35"/>
        <end position="53"/>
    </location>
</feature>
<keyword evidence="1" id="KW-0812">Transmembrane</keyword>
<reference evidence="2 3" key="1">
    <citation type="journal article" date="2014" name="FEMS Microbiol. Lett.">
        <title>Genome sequencing analysis reveals virulence-related gene content of Ochrobactrum intermedium strain 229E, a urease-positive strain isolated from the human gastric niche.</title>
        <authorList>
            <person name="Kulkarni G.J."/>
            <person name="Shetty S."/>
            <person name="Dharne M.S."/>
            <person name="Shouche Y.S."/>
        </authorList>
    </citation>
    <scope>NUCLEOTIDE SEQUENCE [LARGE SCALE GENOMIC DNA]</scope>
    <source>
        <strain evidence="2 3">229E</strain>
    </source>
</reference>
<comment type="caution">
    <text evidence="2">The sequence shown here is derived from an EMBL/GenBank/DDBJ whole genome shotgun (WGS) entry which is preliminary data.</text>
</comment>
<name>U4V674_9HYPH</name>
<dbReference type="EMBL" id="ASXJ01000337">
    <property type="protein sequence ID" value="ERM00179.1"/>
    <property type="molecule type" value="Genomic_DNA"/>
</dbReference>
<gene>
    <name evidence="2" type="ORF">Q644_06565</name>
</gene>
<feature type="transmembrane region" description="Helical" evidence="1">
    <location>
        <begin position="107"/>
        <end position="129"/>
    </location>
</feature>
<dbReference type="AlphaFoldDB" id="U4V674"/>
<protein>
    <submittedName>
        <fullName evidence="2">Membrane protein</fullName>
    </submittedName>
</protein>
<dbReference type="Proteomes" id="UP000016842">
    <property type="component" value="Unassembled WGS sequence"/>
</dbReference>
<dbReference type="Pfam" id="PF06966">
    <property type="entry name" value="DUF1295"/>
    <property type="match status" value="1"/>
</dbReference>
<proteinExistence type="predicted"/>
<sequence>MQPGLLLVVAISLSAIMAFAWALERKTGKSGWIDAIWSFSVGGAGSIIAVMFADATWQRRSVILILILAWSLRLGFHIAKRSMRHGEDPPRYARLIKEWGENASVRLFWFLQIQALAAFILVVTVYLAVVGRPPGFPYVGDMVGVAIIAIALIGEALSDAQLAQFRMTPEAKTEICETGLWAFSRHPNYFFEWLFWCAWPSMAITGSPWSWLSLLAPIQMYWLLVHVSGIPALEEHMLRSRGGEKFRALQGRVNAFFPGPRKTPGRLRRSS</sequence>
<dbReference type="PANTHER" id="PTHR32251">
    <property type="entry name" value="3-OXO-5-ALPHA-STEROID 4-DEHYDROGENASE"/>
    <property type="match status" value="1"/>
</dbReference>
<evidence type="ECO:0000256" key="1">
    <source>
        <dbReference type="SAM" id="Phobius"/>
    </source>
</evidence>
<evidence type="ECO:0000313" key="3">
    <source>
        <dbReference type="Proteomes" id="UP000016842"/>
    </source>
</evidence>
<organism evidence="2 3">
    <name type="scientific">Brucella intermedia 229E</name>
    <dbReference type="NCBI Taxonomy" id="1337887"/>
    <lineage>
        <taxon>Bacteria</taxon>
        <taxon>Pseudomonadati</taxon>
        <taxon>Pseudomonadota</taxon>
        <taxon>Alphaproteobacteria</taxon>
        <taxon>Hyphomicrobiales</taxon>
        <taxon>Brucellaceae</taxon>
        <taxon>Brucella/Ochrobactrum group</taxon>
        <taxon>Brucella</taxon>
    </lineage>
</organism>
<feature type="transmembrane region" description="Helical" evidence="1">
    <location>
        <begin position="59"/>
        <end position="76"/>
    </location>
</feature>
<accession>U4V674</accession>
<keyword evidence="1" id="KW-1133">Transmembrane helix</keyword>
<keyword evidence="1" id="KW-0472">Membrane</keyword>
<feature type="transmembrane region" description="Helical" evidence="1">
    <location>
        <begin position="6"/>
        <end position="23"/>
    </location>
</feature>
<dbReference type="PANTHER" id="PTHR32251:SF17">
    <property type="entry name" value="STEROID 5-ALPHA REDUCTASE C-TERMINAL DOMAIN-CONTAINING PROTEIN"/>
    <property type="match status" value="1"/>
</dbReference>
<dbReference type="PATRIC" id="fig|1337887.3.peg.4721"/>
<feature type="transmembrane region" description="Helical" evidence="1">
    <location>
        <begin position="135"/>
        <end position="157"/>
    </location>
</feature>
<dbReference type="GO" id="GO:0016020">
    <property type="term" value="C:membrane"/>
    <property type="evidence" value="ECO:0007669"/>
    <property type="project" value="TreeGrafter"/>
</dbReference>
<dbReference type="PROSITE" id="PS50244">
    <property type="entry name" value="S5A_REDUCTASE"/>
    <property type="match status" value="1"/>
</dbReference>